<keyword evidence="3" id="KW-1185">Reference proteome</keyword>
<accession>A0ABR4GU73</accession>
<dbReference type="EMBL" id="JBFXLT010000172">
    <property type="protein sequence ID" value="KAL2802618.1"/>
    <property type="molecule type" value="Genomic_DNA"/>
</dbReference>
<dbReference type="Proteomes" id="UP001610334">
    <property type="component" value="Unassembled WGS sequence"/>
</dbReference>
<evidence type="ECO:0000313" key="2">
    <source>
        <dbReference type="EMBL" id="KAL2802618.1"/>
    </source>
</evidence>
<sequence length="237" mass="26215">MTLVSTLHQLKSRSIHITTHPPPRSIIETKAVLAALQRFGEVVTFRNLKYDPTNTAPQKDKTAIAIFESGDAAQAAIHASPLQVPIIKRSSTTTDPHHSLSSSSNPHPEVSNPQHNQFTLNVFIKPARHNHEAAVRRNPFYTTFNRPDPECAIHKALVKAGIELHALADVPAARKGFLPVAQRERMQAWLERAGAGSLMGLWERGREGDLEERKETPDGDGGSVRRGDKEEVVRRDG</sequence>
<evidence type="ECO:0000313" key="3">
    <source>
        <dbReference type="Proteomes" id="UP001610334"/>
    </source>
</evidence>
<feature type="region of interest" description="Disordered" evidence="1">
    <location>
        <begin position="90"/>
        <end position="114"/>
    </location>
</feature>
<name>A0ABR4GU73_9EURO</name>
<comment type="caution">
    <text evidence="2">The sequence shown here is derived from an EMBL/GenBank/DDBJ whole genome shotgun (WGS) entry which is preliminary data.</text>
</comment>
<feature type="region of interest" description="Disordered" evidence="1">
    <location>
        <begin position="205"/>
        <end position="237"/>
    </location>
</feature>
<proteinExistence type="predicted"/>
<feature type="compositionally biased region" description="Low complexity" evidence="1">
    <location>
        <begin position="90"/>
        <end position="108"/>
    </location>
</feature>
<evidence type="ECO:0008006" key="4">
    <source>
        <dbReference type="Google" id="ProtNLM"/>
    </source>
</evidence>
<organism evidence="2 3">
    <name type="scientific">Aspergillus granulosus</name>
    <dbReference type="NCBI Taxonomy" id="176169"/>
    <lineage>
        <taxon>Eukaryota</taxon>
        <taxon>Fungi</taxon>
        <taxon>Dikarya</taxon>
        <taxon>Ascomycota</taxon>
        <taxon>Pezizomycotina</taxon>
        <taxon>Eurotiomycetes</taxon>
        <taxon>Eurotiomycetidae</taxon>
        <taxon>Eurotiales</taxon>
        <taxon>Aspergillaceae</taxon>
        <taxon>Aspergillus</taxon>
        <taxon>Aspergillus subgen. Nidulantes</taxon>
    </lineage>
</organism>
<reference evidence="2 3" key="1">
    <citation type="submission" date="2024-07" db="EMBL/GenBank/DDBJ databases">
        <title>Section-level genome sequencing and comparative genomics of Aspergillus sections Usti and Cavernicolus.</title>
        <authorList>
            <consortium name="Lawrence Berkeley National Laboratory"/>
            <person name="Nybo J.L."/>
            <person name="Vesth T.C."/>
            <person name="Theobald S."/>
            <person name="Frisvad J.C."/>
            <person name="Larsen T.O."/>
            <person name="Kjaerboelling I."/>
            <person name="Rothschild-Mancinelli K."/>
            <person name="Lyhne E.K."/>
            <person name="Kogle M.E."/>
            <person name="Barry K."/>
            <person name="Clum A."/>
            <person name="Na H."/>
            <person name="Ledsgaard L."/>
            <person name="Lin J."/>
            <person name="Lipzen A."/>
            <person name="Kuo A."/>
            <person name="Riley R."/>
            <person name="Mondo S."/>
            <person name="Labutti K."/>
            <person name="Haridas S."/>
            <person name="Pangalinan J."/>
            <person name="Salamov A.A."/>
            <person name="Simmons B.A."/>
            <person name="Magnuson J.K."/>
            <person name="Chen J."/>
            <person name="Drula E."/>
            <person name="Henrissat B."/>
            <person name="Wiebenga A."/>
            <person name="Lubbers R.J."/>
            <person name="Gomes A.C."/>
            <person name="Makela M.R."/>
            <person name="Stajich J."/>
            <person name="Grigoriev I.V."/>
            <person name="Mortensen U.H."/>
            <person name="De Vries R.P."/>
            <person name="Baker S.E."/>
            <person name="Andersen M.R."/>
        </authorList>
    </citation>
    <scope>NUCLEOTIDE SEQUENCE [LARGE SCALE GENOMIC DNA]</scope>
    <source>
        <strain evidence="2 3">CBS 588.65</strain>
    </source>
</reference>
<gene>
    <name evidence="2" type="ORF">BJX63DRAFT_105157</name>
</gene>
<evidence type="ECO:0000256" key="1">
    <source>
        <dbReference type="SAM" id="MobiDB-lite"/>
    </source>
</evidence>
<protein>
    <recommendedName>
        <fullName evidence="4">RRM domain-containing protein</fullName>
    </recommendedName>
</protein>